<dbReference type="SUPFAM" id="SSF53756">
    <property type="entry name" value="UDP-Glycosyltransferase/glycogen phosphorylase"/>
    <property type="match status" value="1"/>
</dbReference>
<organism evidence="6 7">
    <name type="scientific">Dactylosporangium vinaceum</name>
    <dbReference type="NCBI Taxonomy" id="53362"/>
    <lineage>
        <taxon>Bacteria</taxon>
        <taxon>Bacillati</taxon>
        <taxon>Actinomycetota</taxon>
        <taxon>Actinomycetes</taxon>
        <taxon>Micromonosporales</taxon>
        <taxon>Micromonosporaceae</taxon>
        <taxon>Dactylosporangium</taxon>
    </lineage>
</organism>
<gene>
    <name evidence="6" type="ORF">ACFFTR_39580</name>
</gene>
<feature type="domain" description="Erythromycin biosynthesis protein CIII-like N-terminal" evidence="5">
    <location>
        <begin position="22"/>
        <end position="58"/>
    </location>
</feature>
<evidence type="ECO:0000256" key="3">
    <source>
        <dbReference type="ARBA" id="ARBA00022679"/>
    </source>
</evidence>
<dbReference type="InterPro" id="IPR050426">
    <property type="entry name" value="Glycosyltransferase_28"/>
</dbReference>
<dbReference type="InterPro" id="IPR048284">
    <property type="entry name" value="EryCIII-like_N"/>
</dbReference>
<proteinExistence type="inferred from homology"/>
<evidence type="ECO:0000256" key="1">
    <source>
        <dbReference type="ARBA" id="ARBA00006962"/>
    </source>
</evidence>
<evidence type="ECO:0000259" key="5">
    <source>
        <dbReference type="Pfam" id="PF21036"/>
    </source>
</evidence>
<dbReference type="InterPro" id="IPR002213">
    <property type="entry name" value="UDP_glucos_trans"/>
</dbReference>
<keyword evidence="7" id="KW-1185">Reference proteome</keyword>
<keyword evidence="2" id="KW-0328">Glycosyltransferase</keyword>
<evidence type="ECO:0000259" key="4">
    <source>
        <dbReference type="Pfam" id="PF06722"/>
    </source>
</evidence>
<dbReference type="Pfam" id="PF21036">
    <property type="entry name" value="EryCIII-like_N"/>
    <property type="match status" value="2"/>
</dbReference>
<evidence type="ECO:0000313" key="7">
    <source>
        <dbReference type="Proteomes" id="UP001589608"/>
    </source>
</evidence>
<keyword evidence="3" id="KW-0808">Transferase</keyword>
<accession>A0ABV5MK22</accession>
<evidence type="ECO:0000256" key="2">
    <source>
        <dbReference type="ARBA" id="ARBA00022676"/>
    </source>
</evidence>
<dbReference type="PANTHER" id="PTHR48050:SF13">
    <property type="entry name" value="STEROL 3-BETA-GLUCOSYLTRANSFERASE UGT80A2"/>
    <property type="match status" value="1"/>
</dbReference>
<protein>
    <submittedName>
        <fullName evidence="6">Nucleotide disphospho-sugar-binding domain-containing protein</fullName>
    </submittedName>
</protein>
<evidence type="ECO:0000313" key="6">
    <source>
        <dbReference type="EMBL" id="MFB9449215.1"/>
    </source>
</evidence>
<dbReference type="RefSeq" id="WP_223092895.1">
    <property type="nucleotide sequence ID" value="NZ_CP061913.1"/>
</dbReference>
<reference evidence="6 7" key="1">
    <citation type="submission" date="2024-09" db="EMBL/GenBank/DDBJ databases">
        <authorList>
            <person name="Sun Q."/>
            <person name="Mori K."/>
        </authorList>
    </citation>
    <scope>NUCLEOTIDE SEQUENCE [LARGE SCALE GENOMIC DNA]</scope>
    <source>
        <strain evidence="6 7">JCM 3307</strain>
    </source>
</reference>
<feature type="domain" description="Erythromycin biosynthesis protein CIII-like N-terminal" evidence="5">
    <location>
        <begin position="119"/>
        <end position="242"/>
    </location>
</feature>
<dbReference type="Proteomes" id="UP001589608">
    <property type="component" value="Unassembled WGS sequence"/>
</dbReference>
<dbReference type="EMBL" id="JBHMCA010000064">
    <property type="protein sequence ID" value="MFB9449215.1"/>
    <property type="molecule type" value="Genomic_DNA"/>
</dbReference>
<name>A0ABV5MK22_9ACTN</name>
<dbReference type="Pfam" id="PF06722">
    <property type="entry name" value="EryCIII-like_C"/>
    <property type="match status" value="1"/>
</dbReference>
<dbReference type="CDD" id="cd03784">
    <property type="entry name" value="GT1_Gtf-like"/>
    <property type="match status" value="1"/>
</dbReference>
<sequence length="406" mass="42697">MRVLFTVSSWPTHYAALVPYGWALRAAGHEVRVLCMPSQRDAVAGAGLPAVPILDGMEVSVHNRLSYVREALDGDWPYPWTPLHPVTGAAMASLADFDTAAYARTDGARYAAGSARSHDAAVAYARSWRPDLVIHDPVSTEGLLAALVLGVPAVLGLWGPVGTHEPASPFRLLPADLGGSFERHGAGPFSPDLVRYALDPCPDAIAPPVRAERIPVRYVPYNGPGTPPEPLPAIDRPRVCVTWSTALSTMTGPRSYALPHILEALHGLDVEIVLTATRADAAALGDVPPGTRVLQYCPLHPLLQQCDLVVHHGGSGSTMTAIATGTPQLMLTFASEQACTAQRTAAAGAARHVPGPAVSVASIRAAAAGLLTDPAHRRAAADLRRAAEDRPSPVDVLARLEKLAAA</sequence>
<comment type="similarity">
    <text evidence="1">Belongs to the glycosyltransferase 28 family.</text>
</comment>
<dbReference type="InterPro" id="IPR010610">
    <property type="entry name" value="EryCIII-like_C"/>
</dbReference>
<feature type="domain" description="Erythromycin biosynthesis protein CIII-like C-terminal" evidence="4">
    <location>
        <begin position="261"/>
        <end position="403"/>
    </location>
</feature>
<dbReference type="Gene3D" id="3.40.50.2000">
    <property type="entry name" value="Glycogen Phosphorylase B"/>
    <property type="match status" value="2"/>
</dbReference>
<dbReference type="PANTHER" id="PTHR48050">
    <property type="entry name" value="STEROL 3-BETA-GLUCOSYLTRANSFERASE"/>
    <property type="match status" value="1"/>
</dbReference>
<comment type="caution">
    <text evidence="6">The sequence shown here is derived from an EMBL/GenBank/DDBJ whole genome shotgun (WGS) entry which is preliminary data.</text>
</comment>